<gene>
    <name evidence="3" type="ORF">SAMN05443248_0029</name>
</gene>
<dbReference type="AlphaFoldDB" id="A0A1M5GGS5"/>
<organism evidence="3 4">
    <name type="scientific">Bradyrhizobium erythrophlei</name>
    <dbReference type="NCBI Taxonomy" id="1437360"/>
    <lineage>
        <taxon>Bacteria</taxon>
        <taxon>Pseudomonadati</taxon>
        <taxon>Pseudomonadota</taxon>
        <taxon>Alphaproteobacteria</taxon>
        <taxon>Hyphomicrobiales</taxon>
        <taxon>Nitrobacteraceae</taxon>
        <taxon>Bradyrhizobium</taxon>
    </lineage>
</organism>
<dbReference type="EMBL" id="LT670817">
    <property type="protein sequence ID" value="SHG02945.1"/>
    <property type="molecule type" value="Genomic_DNA"/>
</dbReference>
<name>A0A1M5GGS5_9BRAD</name>
<dbReference type="InterPro" id="IPR000683">
    <property type="entry name" value="Gfo/Idh/MocA-like_OxRdtase_N"/>
</dbReference>
<accession>A0A1M5GGS5</accession>
<dbReference type="Pfam" id="PF22725">
    <property type="entry name" value="GFO_IDH_MocA_C3"/>
    <property type="match status" value="1"/>
</dbReference>
<evidence type="ECO:0000259" key="2">
    <source>
        <dbReference type="Pfam" id="PF22725"/>
    </source>
</evidence>
<feature type="domain" description="GFO/IDH/MocA-like oxidoreductase" evidence="2">
    <location>
        <begin position="132"/>
        <end position="249"/>
    </location>
</feature>
<evidence type="ECO:0000313" key="4">
    <source>
        <dbReference type="Proteomes" id="UP000189796"/>
    </source>
</evidence>
<dbReference type="InterPro" id="IPR055170">
    <property type="entry name" value="GFO_IDH_MocA-like_dom"/>
</dbReference>
<dbReference type="InterPro" id="IPR036291">
    <property type="entry name" value="NAD(P)-bd_dom_sf"/>
</dbReference>
<dbReference type="Pfam" id="PF01408">
    <property type="entry name" value="GFO_IDH_MocA"/>
    <property type="match status" value="1"/>
</dbReference>
<dbReference type="Proteomes" id="UP000189796">
    <property type="component" value="Chromosome I"/>
</dbReference>
<dbReference type="SUPFAM" id="SSF55347">
    <property type="entry name" value="Glyceraldehyde-3-phosphate dehydrogenase-like, C-terminal domain"/>
    <property type="match status" value="1"/>
</dbReference>
<dbReference type="PANTHER" id="PTHR43708">
    <property type="entry name" value="CONSERVED EXPRESSED OXIDOREDUCTASE (EUROFUNG)"/>
    <property type="match status" value="1"/>
</dbReference>
<dbReference type="InterPro" id="IPR051317">
    <property type="entry name" value="Gfo/Idh/MocA_oxidoreduct"/>
</dbReference>
<feature type="domain" description="Gfo/Idh/MocA-like oxidoreductase N-terminal" evidence="1">
    <location>
        <begin position="6"/>
        <end position="124"/>
    </location>
</feature>
<evidence type="ECO:0000259" key="1">
    <source>
        <dbReference type="Pfam" id="PF01408"/>
    </source>
</evidence>
<dbReference type="PANTHER" id="PTHR43708:SF8">
    <property type="entry name" value="OXIDOREDUCTASE"/>
    <property type="match status" value="1"/>
</dbReference>
<dbReference type="OrthoDB" id="9792935at2"/>
<dbReference type="Gene3D" id="3.40.50.720">
    <property type="entry name" value="NAD(P)-binding Rossmann-like Domain"/>
    <property type="match status" value="1"/>
</dbReference>
<protein>
    <submittedName>
        <fullName evidence="3">Predicted dehydrogenase</fullName>
    </submittedName>
</protein>
<dbReference type="GO" id="GO:0000166">
    <property type="term" value="F:nucleotide binding"/>
    <property type="evidence" value="ECO:0007669"/>
    <property type="project" value="InterPro"/>
</dbReference>
<dbReference type="SUPFAM" id="SSF51735">
    <property type="entry name" value="NAD(P)-binding Rossmann-fold domains"/>
    <property type="match status" value="1"/>
</dbReference>
<reference evidence="3 4" key="1">
    <citation type="submission" date="2016-11" db="EMBL/GenBank/DDBJ databases">
        <authorList>
            <person name="Jaros S."/>
            <person name="Januszkiewicz K."/>
            <person name="Wedrychowicz H."/>
        </authorList>
    </citation>
    <scope>NUCLEOTIDE SEQUENCE [LARGE SCALE GENOMIC DNA]</scope>
    <source>
        <strain evidence="3 4">GAS138</strain>
    </source>
</reference>
<dbReference type="Gene3D" id="3.30.360.10">
    <property type="entry name" value="Dihydrodipicolinate Reductase, domain 2"/>
    <property type="match status" value="1"/>
</dbReference>
<dbReference type="RefSeq" id="WP_154071906.1">
    <property type="nucleotide sequence ID" value="NZ_LT670817.1"/>
</dbReference>
<evidence type="ECO:0000313" key="3">
    <source>
        <dbReference type="EMBL" id="SHG02945.1"/>
    </source>
</evidence>
<proteinExistence type="predicted"/>
<sequence>MSAGPLRVACIGIGWWSDVLADAIQRSGKLEILSCYTRSDEKREKFAAKYRCRPAASYEAMLADTEIEAIINTTPNDVHLATTCAAAAAGKHVFLDKPIANSISDGRAITEACRKAGVVLALGYQRRRESHFRWIRQQIDDGLFGKLVNAEANISRDRLGKIDLTSWRYQAAAMPGGVMLQIGIHYIDVLEYLIGPVHAVRGQLAQLVLPGDNPDVASLILEHDNGALSTLNASYASASEYYLMNIYGGDATTYYDLHNGLRFLKRGESEPVAVRCAKNDTLVEELEEFAAAARGQRQHEVGGEYATRSLAVVRAGILSAQEGRRVEVAEILDSGRN</sequence>